<feature type="domain" description="Enoyl-CoA hydratase/isomerase" evidence="12">
    <location>
        <begin position="144"/>
        <end position="451"/>
    </location>
</feature>
<evidence type="ECO:0000313" key="14">
    <source>
        <dbReference type="Proteomes" id="UP000276991"/>
    </source>
</evidence>
<dbReference type="EC" id="3.1.2.4" evidence="5"/>
<sequence length="467" mass="53149">MVFRSLFRRHFLLNKCKRLLSAGVDEEILVENVNGKLIVTINRPRILNALNINMVRKLYSILKGTVIPGVGRSCDEIDPTSNLTHWRIFVEGTNLLILVKVLSTGSDDERRMLLWDLFSIFKTVITASTPLGPATHVDRLMYSRKCNSDRNVPFIFVKGAGDNAFCAGGDIVGDSVLRSAQANDPSNTIHKDFFREEYVMNHLIGVLNVPYIAVMDGITMGGGCGLSLHGKYRIATERTILAMPETAIGFFPDVGGTFFLSRLPYNLGHFMALTGYRVVGADVYHMGLATHFVPSEKLKNLEDELLRTDNKLFSVEKIDQILNKYHMKESEIPKFGLEKRLAQIDHIFSGSTIESIFKKLRNGDDFGKKQFSILSRKSPTSLKVTFRQLQIGLKMQFREVFTMEYRLSQRFIKNHDFHEGCRAILIDKDQKPEWKPASIEEVTDEMIDEYFAPLQEDKELIIKELEI</sequence>
<evidence type="ECO:0000256" key="7">
    <source>
        <dbReference type="ARBA" id="ARBA00022456"/>
    </source>
</evidence>
<dbReference type="GO" id="GO:0003860">
    <property type="term" value="F:3-hydroxyisobutyryl-CoA hydrolase activity"/>
    <property type="evidence" value="ECO:0007669"/>
    <property type="project" value="UniProtKB-EC"/>
</dbReference>
<evidence type="ECO:0000256" key="1">
    <source>
        <dbReference type="ARBA" id="ARBA00001709"/>
    </source>
</evidence>
<dbReference type="SUPFAM" id="SSF52096">
    <property type="entry name" value="ClpP/crotonase"/>
    <property type="match status" value="2"/>
</dbReference>
<reference evidence="13 14" key="1">
    <citation type="submission" date="2018-08" db="EMBL/GenBank/DDBJ databases">
        <authorList>
            <person name="Laetsch R D."/>
            <person name="Stevens L."/>
            <person name="Kumar S."/>
            <person name="Blaxter L. M."/>
        </authorList>
    </citation>
    <scope>NUCLEOTIDE SEQUENCE [LARGE SCALE GENOMIC DNA]</scope>
</reference>
<dbReference type="EMBL" id="UPTC01000556">
    <property type="protein sequence ID" value="VBB29183.1"/>
    <property type="molecule type" value="Genomic_DNA"/>
</dbReference>
<dbReference type="NCBIfam" id="NF004127">
    <property type="entry name" value="PRK05617.1"/>
    <property type="match status" value="1"/>
</dbReference>
<dbReference type="AlphaFoldDB" id="A0A498SKH9"/>
<dbReference type="GO" id="GO:0006574">
    <property type="term" value="P:L-valine catabolic process"/>
    <property type="evidence" value="ECO:0007669"/>
    <property type="project" value="UniProtKB-UniPathway"/>
</dbReference>
<dbReference type="Gene3D" id="3.90.226.10">
    <property type="entry name" value="2-enoyl-CoA Hydratase, Chain A, domain 1"/>
    <property type="match status" value="1"/>
</dbReference>
<dbReference type="Proteomes" id="UP000276991">
    <property type="component" value="Unassembled WGS sequence"/>
</dbReference>
<dbReference type="GO" id="GO:0005739">
    <property type="term" value="C:mitochondrion"/>
    <property type="evidence" value="ECO:0007669"/>
    <property type="project" value="UniProtKB-SubCell"/>
</dbReference>
<comment type="pathway">
    <text evidence="3">Amino-acid degradation; L-valine degradation.</text>
</comment>
<evidence type="ECO:0000256" key="10">
    <source>
        <dbReference type="ARBA" id="ARBA00024871"/>
    </source>
</evidence>
<dbReference type="InterPro" id="IPR029045">
    <property type="entry name" value="ClpP/crotonase-like_dom_sf"/>
</dbReference>
<dbReference type="CDD" id="cd06558">
    <property type="entry name" value="crotonase-like"/>
    <property type="match status" value="1"/>
</dbReference>
<evidence type="ECO:0000256" key="6">
    <source>
        <dbReference type="ARBA" id="ARBA00016714"/>
    </source>
</evidence>
<keyword evidence="9" id="KW-0496">Mitochondrion</keyword>
<name>A0A498SKH9_ACAVI</name>
<proteinExistence type="inferred from homology"/>
<evidence type="ECO:0000256" key="11">
    <source>
        <dbReference type="ARBA" id="ARBA00031181"/>
    </source>
</evidence>
<dbReference type="PANTHER" id="PTHR43176">
    <property type="entry name" value="3-HYDROXYISOBUTYRYL-COA HYDROLASE-RELATED"/>
    <property type="match status" value="1"/>
</dbReference>
<keyword evidence="14" id="KW-1185">Reference proteome</keyword>
<dbReference type="Pfam" id="PF16113">
    <property type="entry name" value="ECH_2"/>
    <property type="match status" value="1"/>
</dbReference>
<gene>
    <name evidence="13" type="ORF">NAV_LOCUS3990</name>
</gene>
<keyword evidence="8" id="KW-0378">Hydrolase</keyword>
<evidence type="ECO:0000256" key="4">
    <source>
        <dbReference type="ARBA" id="ARBA00005254"/>
    </source>
</evidence>
<dbReference type="FunFam" id="3.90.226.10:FF:000026">
    <property type="entry name" value="3-hydroxyisobutyryl-CoA hydrolase, mitochondrial"/>
    <property type="match status" value="1"/>
</dbReference>
<accession>A0A498SKH9</accession>
<organism evidence="13 14">
    <name type="scientific">Acanthocheilonema viteae</name>
    <name type="common">Filarial nematode worm</name>
    <name type="synonym">Dipetalonema viteae</name>
    <dbReference type="NCBI Taxonomy" id="6277"/>
    <lineage>
        <taxon>Eukaryota</taxon>
        <taxon>Metazoa</taxon>
        <taxon>Ecdysozoa</taxon>
        <taxon>Nematoda</taxon>
        <taxon>Chromadorea</taxon>
        <taxon>Rhabditida</taxon>
        <taxon>Spirurina</taxon>
        <taxon>Spiruromorpha</taxon>
        <taxon>Filarioidea</taxon>
        <taxon>Onchocercidae</taxon>
        <taxon>Acanthocheilonema</taxon>
    </lineage>
</organism>
<evidence type="ECO:0000256" key="5">
    <source>
        <dbReference type="ARBA" id="ARBA00011915"/>
    </source>
</evidence>
<evidence type="ECO:0000256" key="2">
    <source>
        <dbReference type="ARBA" id="ARBA00004173"/>
    </source>
</evidence>
<comment type="subcellular location">
    <subcellularLocation>
        <location evidence="2">Mitochondrion</location>
    </subcellularLocation>
</comment>
<dbReference type="InterPro" id="IPR045004">
    <property type="entry name" value="ECH_dom"/>
</dbReference>
<comment type="function">
    <text evidence="10">Hydrolyzes 3-hydroxyisobutyryl-CoA (HIBYL-CoA), a saline catabolite. Has high activity toward isobutyryl-CoA. Could be an isobutyryl-CoA dehydrogenase that functions in valine catabolism. Also hydrolyzes 3-hydroxypropanoyl-CoA.</text>
</comment>
<protein>
    <recommendedName>
        <fullName evidence="6">3-hydroxyisobutyryl-CoA hydrolase, mitochondrial</fullName>
        <ecNumber evidence="5">3.1.2.4</ecNumber>
    </recommendedName>
    <alternativeName>
        <fullName evidence="11">3-hydroxyisobutyryl-coenzyme A hydrolase</fullName>
    </alternativeName>
</protein>
<evidence type="ECO:0000313" key="13">
    <source>
        <dbReference type="EMBL" id="VBB29183.1"/>
    </source>
</evidence>
<dbReference type="PANTHER" id="PTHR43176:SF3">
    <property type="entry name" value="3-HYDROXYISOBUTYRYL-COA HYDROLASE, MITOCHONDRIAL"/>
    <property type="match status" value="1"/>
</dbReference>
<evidence type="ECO:0000259" key="12">
    <source>
        <dbReference type="Pfam" id="PF16113"/>
    </source>
</evidence>
<dbReference type="OrthoDB" id="1737613at2759"/>
<dbReference type="InterPro" id="IPR032259">
    <property type="entry name" value="HIBYL-CoA-H"/>
</dbReference>
<evidence type="ECO:0000256" key="9">
    <source>
        <dbReference type="ARBA" id="ARBA00023128"/>
    </source>
</evidence>
<keyword evidence="7" id="KW-0101">Branched-chain amino acid catabolism</keyword>
<evidence type="ECO:0000256" key="8">
    <source>
        <dbReference type="ARBA" id="ARBA00022801"/>
    </source>
</evidence>
<dbReference type="UniPathway" id="UPA00362"/>
<dbReference type="STRING" id="6277.A0A498SKH9"/>
<dbReference type="Gene3D" id="3.30.300.220">
    <property type="match status" value="1"/>
</dbReference>
<comment type="similarity">
    <text evidence="4">Belongs to the enoyl-CoA hydratase/isomerase family.</text>
</comment>
<comment type="catalytic activity">
    <reaction evidence="1">
        <text>3-hydroxy-2-methylpropanoyl-CoA + H2O = 3-hydroxy-2-methylpropanoate + CoA + H(+)</text>
        <dbReference type="Rhea" id="RHEA:20888"/>
        <dbReference type="ChEBI" id="CHEBI:11805"/>
        <dbReference type="ChEBI" id="CHEBI:15377"/>
        <dbReference type="ChEBI" id="CHEBI:15378"/>
        <dbReference type="ChEBI" id="CHEBI:57287"/>
        <dbReference type="ChEBI" id="CHEBI:57340"/>
        <dbReference type="EC" id="3.1.2.4"/>
    </reaction>
</comment>
<evidence type="ECO:0000256" key="3">
    <source>
        <dbReference type="ARBA" id="ARBA00005109"/>
    </source>
</evidence>